<dbReference type="AlphaFoldDB" id="A0A9J6EQE5"/>
<dbReference type="PANTHER" id="PTHR11360:SF303">
    <property type="entry name" value="MAJOR FACILITATOR SUPERFAMILY (MFS) PROFILE DOMAIN-CONTAINING PROTEIN"/>
    <property type="match status" value="1"/>
</dbReference>
<dbReference type="InterPro" id="IPR050327">
    <property type="entry name" value="Proton-linked_MCT"/>
</dbReference>
<evidence type="ECO:0000313" key="1">
    <source>
        <dbReference type="EMBL" id="KAH8036399.1"/>
    </source>
</evidence>
<evidence type="ECO:0008006" key="3">
    <source>
        <dbReference type="Google" id="ProtNLM"/>
    </source>
</evidence>
<reference evidence="1" key="2">
    <citation type="submission" date="2021-09" db="EMBL/GenBank/DDBJ databases">
        <authorList>
            <person name="Jia N."/>
            <person name="Wang J."/>
            <person name="Shi W."/>
            <person name="Du L."/>
            <person name="Sun Y."/>
            <person name="Zhan W."/>
            <person name="Jiang J."/>
            <person name="Wang Q."/>
            <person name="Zhang B."/>
            <person name="Ji P."/>
            <person name="Sakyi L.B."/>
            <person name="Cui X."/>
            <person name="Yuan T."/>
            <person name="Jiang B."/>
            <person name="Yang W."/>
            <person name="Lam T.T.-Y."/>
            <person name="Chang Q."/>
            <person name="Ding S."/>
            <person name="Wang X."/>
            <person name="Zhu J."/>
            <person name="Ruan X."/>
            <person name="Zhao L."/>
            <person name="Wei J."/>
            <person name="Que T."/>
            <person name="Du C."/>
            <person name="Cheng J."/>
            <person name="Dai P."/>
            <person name="Han X."/>
            <person name="Huang E."/>
            <person name="Gao Y."/>
            <person name="Liu J."/>
            <person name="Shao H."/>
            <person name="Ye R."/>
            <person name="Li L."/>
            <person name="Wei W."/>
            <person name="Wang X."/>
            <person name="Wang C."/>
            <person name="Huo Q."/>
            <person name="Li W."/>
            <person name="Guo W."/>
            <person name="Chen H."/>
            <person name="Chen S."/>
            <person name="Zhou L."/>
            <person name="Zhou L."/>
            <person name="Ni X."/>
            <person name="Tian J."/>
            <person name="Zhou Y."/>
            <person name="Sheng Y."/>
            <person name="Liu T."/>
            <person name="Pan Y."/>
            <person name="Xia L."/>
            <person name="Li J."/>
            <person name="Zhao F."/>
            <person name="Cao W."/>
        </authorList>
    </citation>
    <scope>NUCLEOTIDE SEQUENCE</scope>
    <source>
        <strain evidence="1">Rmic-2018</strain>
        <tissue evidence="1">Larvae</tissue>
    </source>
</reference>
<comment type="caution">
    <text evidence="1">The sequence shown here is derived from an EMBL/GenBank/DDBJ whole genome shotgun (WGS) entry which is preliminary data.</text>
</comment>
<gene>
    <name evidence="1" type="ORF">HPB51_000210</name>
</gene>
<dbReference type="GO" id="GO:0008028">
    <property type="term" value="F:monocarboxylic acid transmembrane transporter activity"/>
    <property type="evidence" value="ECO:0007669"/>
    <property type="project" value="TreeGrafter"/>
</dbReference>
<dbReference type="SUPFAM" id="SSF103473">
    <property type="entry name" value="MFS general substrate transporter"/>
    <property type="match status" value="1"/>
</dbReference>
<keyword evidence="2" id="KW-1185">Reference proteome</keyword>
<dbReference type="InterPro" id="IPR036259">
    <property type="entry name" value="MFS_trans_sf"/>
</dbReference>
<evidence type="ECO:0000313" key="2">
    <source>
        <dbReference type="Proteomes" id="UP000821866"/>
    </source>
</evidence>
<organism evidence="1 2">
    <name type="scientific">Rhipicephalus microplus</name>
    <name type="common">Cattle tick</name>
    <name type="synonym">Boophilus microplus</name>
    <dbReference type="NCBI Taxonomy" id="6941"/>
    <lineage>
        <taxon>Eukaryota</taxon>
        <taxon>Metazoa</taxon>
        <taxon>Ecdysozoa</taxon>
        <taxon>Arthropoda</taxon>
        <taxon>Chelicerata</taxon>
        <taxon>Arachnida</taxon>
        <taxon>Acari</taxon>
        <taxon>Parasitiformes</taxon>
        <taxon>Ixodida</taxon>
        <taxon>Ixodoidea</taxon>
        <taxon>Ixodidae</taxon>
        <taxon>Rhipicephalinae</taxon>
        <taxon>Rhipicephalus</taxon>
        <taxon>Boophilus</taxon>
    </lineage>
</organism>
<dbReference type="PANTHER" id="PTHR11360">
    <property type="entry name" value="MONOCARBOXYLATE TRANSPORTER"/>
    <property type="match status" value="1"/>
</dbReference>
<accession>A0A9J6EQE5</accession>
<dbReference type="VEuPathDB" id="VectorBase:LOC119179196"/>
<proteinExistence type="predicted"/>
<sequence>MIPTSVVVLNRYFDVYRASASGLSFAEGALSSILLPPLIGMLLDTYGLQGTMLIVGALMLNTMADSIALRSSPSFPRPLVLPVISSTVTRCSSSKNSQSKNIISYLLVWDSGIVVSSLPPRSSAHQRRSHRGVRLRI</sequence>
<dbReference type="EMBL" id="JABSTU010000002">
    <property type="protein sequence ID" value="KAH8036399.1"/>
    <property type="molecule type" value="Genomic_DNA"/>
</dbReference>
<reference evidence="1" key="1">
    <citation type="journal article" date="2020" name="Cell">
        <title>Large-Scale Comparative Analyses of Tick Genomes Elucidate Their Genetic Diversity and Vector Capacities.</title>
        <authorList>
            <consortium name="Tick Genome and Microbiome Consortium (TIGMIC)"/>
            <person name="Jia N."/>
            <person name="Wang J."/>
            <person name="Shi W."/>
            <person name="Du L."/>
            <person name="Sun Y."/>
            <person name="Zhan W."/>
            <person name="Jiang J.F."/>
            <person name="Wang Q."/>
            <person name="Zhang B."/>
            <person name="Ji P."/>
            <person name="Bell-Sakyi L."/>
            <person name="Cui X.M."/>
            <person name="Yuan T.T."/>
            <person name="Jiang B.G."/>
            <person name="Yang W.F."/>
            <person name="Lam T.T."/>
            <person name="Chang Q.C."/>
            <person name="Ding S.J."/>
            <person name="Wang X.J."/>
            <person name="Zhu J.G."/>
            <person name="Ruan X.D."/>
            <person name="Zhao L."/>
            <person name="Wei J.T."/>
            <person name="Ye R.Z."/>
            <person name="Que T.C."/>
            <person name="Du C.H."/>
            <person name="Zhou Y.H."/>
            <person name="Cheng J.X."/>
            <person name="Dai P.F."/>
            <person name="Guo W.B."/>
            <person name="Han X.H."/>
            <person name="Huang E.J."/>
            <person name="Li L.F."/>
            <person name="Wei W."/>
            <person name="Gao Y.C."/>
            <person name="Liu J.Z."/>
            <person name="Shao H.Z."/>
            <person name="Wang X."/>
            <person name="Wang C.C."/>
            <person name="Yang T.C."/>
            <person name="Huo Q.B."/>
            <person name="Li W."/>
            <person name="Chen H.Y."/>
            <person name="Chen S.E."/>
            <person name="Zhou L.G."/>
            <person name="Ni X.B."/>
            <person name="Tian J.H."/>
            <person name="Sheng Y."/>
            <person name="Liu T."/>
            <person name="Pan Y.S."/>
            <person name="Xia L.Y."/>
            <person name="Li J."/>
            <person name="Zhao F."/>
            <person name="Cao W.C."/>
        </authorList>
    </citation>
    <scope>NUCLEOTIDE SEQUENCE</scope>
    <source>
        <strain evidence="1">Rmic-2018</strain>
    </source>
</reference>
<dbReference type="Proteomes" id="UP000821866">
    <property type="component" value="Chromosome 10"/>
</dbReference>
<name>A0A9J6EQE5_RHIMP</name>
<protein>
    <recommendedName>
        <fullName evidence="3">Monocarboxylate transporter</fullName>
    </recommendedName>
</protein>